<keyword evidence="2" id="KW-0812">Transmembrane</keyword>
<feature type="transmembrane region" description="Helical" evidence="2">
    <location>
        <begin position="224"/>
        <end position="247"/>
    </location>
</feature>
<keyword evidence="3" id="KW-0732">Signal</keyword>
<dbReference type="AlphaFoldDB" id="A0A0H2KW97"/>
<evidence type="ECO:0000256" key="2">
    <source>
        <dbReference type="SAM" id="Phobius"/>
    </source>
</evidence>
<keyword evidence="2" id="KW-1133">Transmembrane helix</keyword>
<protein>
    <recommendedName>
        <fullName evidence="6">Gram-positive cocci surface proteins LPxTG domain-containing protein</fullName>
    </recommendedName>
</protein>
<gene>
    <name evidence="4" type="ORF">FB00_03460</name>
</gene>
<evidence type="ECO:0008006" key="6">
    <source>
        <dbReference type="Google" id="ProtNLM"/>
    </source>
</evidence>
<reference evidence="4 5" key="1">
    <citation type="submission" date="2014-05" db="EMBL/GenBank/DDBJ databases">
        <title>Cellulosimicrobium funkei U11 genome.</title>
        <authorList>
            <person name="Hu C."/>
            <person name="Gong Y."/>
            <person name="Wan W."/>
            <person name="Jiang M."/>
        </authorList>
    </citation>
    <scope>NUCLEOTIDE SEQUENCE [LARGE SCALE GENOMIC DNA]</scope>
    <source>
        <strain evidence="4 5">U11</strain>
    </source>
</reference>
<feature type="compositionally biased region" description="Acidic residues" evidence="1">
    <location>
        <begin position="167"/>
        <end position="178"/>
    </location>
</feature>
<evidence type="ECO:0000256" key="1">
    <source>
        <dbReference type="SAM" id="MobiDB-lite"/>
    </source>
</evidence>
<keyword evidence="2" id="KW-0472">Membrane</keyword>
<dbReference type="Proteomes" id="UP000035265">
    <property type="component" value="Unassembled WGS sequence"/>
</dbReference>
<keyword evidence="5" id="KW-1185">Reference proteome</keyword>
<dbReference type="EMBL" id="JNBQ01000002">
    <property type="protein sequence ID" value="KLN36069.1"/>
    <property type="molecule type" value="Genomic_DNA"/>
</dbReference>
<feature type="chain" id="PRO_5038587509" description="Gram-positive cocci surface proteins LPxTG domain-containing protein" evidence="3">
    <location>
        <begin position="24"/>
        <end position="251"/>
    </location>
</feature>
<comment type="caution">
    <text evidence="4">The sequence shown here is derived from an EMBL/GenBank/DDBJ whole genome shotgun (WGS) entry which is preliminary data.</text>
</comment>
<sequence length="251" mass="25633">MMMRAAGRLLALATLGVVTAALAASPAVADDRDGGGGLTVTVDSVSFDASRLRDSSGWLGYIVTAPDGSHARNLGDRYSREDAADGVLELDVPQRGPYGDGYCVSWVLVTGIDRQFAGWNGDTAVCTTAATPPPTTPPPAPATEAPVEAPVVEAPEPVVDAPVETAEAPEPEVTEEPTQEPTTEAPVEPTPTETPTTPRPEPSRAPLTSAAERMAPPPPAEETFPTLAVVGVGGLVAAAAGGAILLLRRVG</sequence>
<name>A0A0H2KW97_9MICO</name>
<evidence type="ECO:0000313" key="5">
    <source>
        <dbReference type="Proteomes" id="UP000035265"/>
    </source>
</evidence>
<dbReference type="STRING" id="264251.FB00_03460"/>
<accession>A0A0H2KW97</accession>
<evidence type="ECO:0000256" key="3">
    <source>
        <dbReference type="SAM" id="SignalP"/>
    </source>
</evidence>
<feature type="signal peptide" evidence="3">
    <location>
        <begin position="1"/>
        <end position="23"/>
    </location>
</feature>
<organism evidence="4 5">
    <name type="scientific">Cellulosimicrobium funkei</name>
    <dbReference type="NCBI Taxonomy" id="264251"/>
    <lineage>
        <taxon>Bacteria</taxon>
        <taxon>Bacillati</taxon>
        <taxon>Actinomycetota</taxon>
        <taxon>Actinomycetes</taxon>
        <taxon>Micrococcales</taxon>
        <taxon>Promicromonosporaceae</taxon>
        <taxon>Cellulosimicrobium</taxon>
    </lineage>
</organism>
<feature type="region of interest" description="Disordered" evidence="1">
    <location>
        <begin position="163"/>
        <end position="222"/>
    </location>
</feature>
<dbReference type="PATRIC" id="fig|264251.5.peg.709"/>
<feature type="compositionally biased region" description="Low complexity" evidence="1">
    <location>
        <begin position="179"/>
        <end position="196"/>
    </location>
</feature>
<proteinExistence type="predicted"/>
<evidence type="ECO:0000313" key="4">
    <source>
        <dbReference type="EMBL" id="KLN36069.1"/>
    </source>
</evidence>